<dbReference type="PANTHER" id="PTHR43588">
    <property type="entry name" value="COBALT-PRECORRIN-8 METHYLMUTASE"/>
    <property type="match status" value="1"/>
</dbReference>
<dbReference type="KEGG" id="pei:H9L10_03910"/>
<gene>
    <name evidence="6" type="ORF">H9L10_03910</name>
</gene>
<dbReference type="InterPro" id="IPR003722">
    <property type="entry name" value="Cbl_synth_CobH/CbiC"/>
</dbReference>
<keyword evidence="4 6" id="KW-0413">Isomerase</keyword>
<organism evidence="6 7">
    <name type="scientific">Phycicoccus endophyticus</name>
    <dbReference type="NCBI Taxonomy" id="1690220"/>
    <lineage>
        <taxon>Bacteria</taxon>
        <taxon>Bacillati</taxon>
        <taxon>Actinomycetota</taxon>
        <taxon>Actinomycetes</taxon>
        <taxon>Micrococcales</taxon>
        <taxon>Intrasporangiaceae</taxon>
        <taxon>Phycicoccus</taxon>
    </lineage>
</organism>
<reference evidence="6 7" key="1">
    <citation type="submission" date="2020-08" db="EMBL/GenBank/DDBJ databases">
        <title>Genome sequence of Phycicoccus endophyticus JCM 31784T.</title>
        <authorList>
            <person name="Hyun D.-W."/>
            <person name="Bae J.-W."/>
        </authorList>
    </citation>
    <scope>NUCLEOTIDE SEQUENCE [LARGE SCALE GENOMIC DNA]</scope>
    <source>
        <strain evidence="6 7">JCM 31784</strain>
    </source>
</reference>
<evidence type="ECO:0000256" key="2">
    <source>
        <dbReference type="ARBA" id="ARBA00009774"/>
    </source>
</evidence>
<evidence type="ECO:0000259" key="5">
    <source>
        <dbReference type="Pfam" id="PF02570"/>
    </source>
</evidence>
<protein>
    <submittedName>
        <fullName evidence="6">Precorrin-8X methylmutase</fullName>
        <ecNumber evidence="6">5.4.99.61</ecNumber>
    </submittedName>
</protein>
<comment type="similarity">
    <text evidence="2">Belongs to the CobH/CbiC family.</text>
</comment>
<dbReference type="AlphaFoldDB" id="A0A7G9R3M8"/>
<dbReference type="Gene3D" id="3.40.50.10230">
    <property type="entry name" value="Cobalamin biosynthesis CobH/CbiC, precorrin-8X methylmutase"/>
    <property type="match status" value="1"/>
</dbReference>
<keyword evidence="3" id="KW-0169">Cobalamin biosynthesis</keyword>
<dbReference type="SUPFAM" id="SSF63965">
    <property type="entry name" value="Precorrin-8X methylmutase CbiC/CobH"/>
    <property type="match status" value="1"/>
</dbReference>
<evidence type="ECO:0000313" key="6">
    <source>
        <dbReference type="EMBL" id="QNN50203.1"/>
    </source>
</evidence>
<evidence type="ECO:0000256" key="1">
    <source>
        <dbReference type="ARBA" id="ARBA00004953"/>
    </source>
</evidence>
<dbReference type="UniPathway" id="UPA00148"/>
<dbReference type="GO" id="GO:0016993">
    <property type="term" value="F:precorrin-8X methylmutase activity"/>
    <property type="evidence" value="ECO:0007669"/>
    <property type="project" value="UniProtKB-EC"/>
</dbReference>
<evidence type="ECO:0000256" key="3">
    <source>
        <dbReference type="ARBA" id="ARBA00022573"/>
    </source>
</evidence>
<sequence length="223" mass="23412">MSLLERPTRRYEYETDGQAIYRHSFATIRSEAELSTLPVDLHGVATRVAHAAGDVGVVADLAAHPEVVWAARSALHDGAPVLTDSHMLAAGITRRRLPAENEVVCTLREAPVPDLARRWGTTRAAAAVSLWEPWLDGAVVAVGNAPTALFHLLEMLLDGAARPAAVVGMPVGFVGSAESKVALAHHELPGGGQVPWLVVHGRRGGSAMAAAAVNALADPDELA</sequence>
<dbReference type="RefSeq" id="WP_166097505.1">
    <property type="nucleotide sequence ID" value="NZ_BMMY01000001.1"/>
</dbReference>
<name>A0A7G9R3M8_9MICO</name>
<evidence type="ECO:0000256" key="4">
    <source>
        <dbReference type="ARBA" id="ARBA00023235"/>
    </source>
</evidence>
<dbReference type="PANTHER" id="PTHR43588:SF1">
    <property type="entry name" value="COBALT-PRECORRIN-8 METHYLMUTASE"/>
    <property type="match status" value="1"/>
</dbReference>
<evidence type="ECO:0000313" key="7">
    <source>
        <dbReference type="Proteomes" id="UP000515976"/>
    </source>
</evidence>
<dbReference type="Proteomes" id="UP000515976">
    <property type="component" value="Chromosome"/>
</dbReference>
<dbReference type="InterPro" id="IPR036588">
    <property type="entry name" value="CobH/CbiC_sf"/>
</dbReference>
<feature type="domain" description="Cobalamin biosynthesis precorrin-8X methylmutase CobH/CbiC" evidence="5">
    <location>
        <begin position="20"/>
        <end position="217"/>
    </location>
</feature>
<comment type="pathway">
    <text evidence="1">Cofactor biosynthesis; adenosylcobalamin biosynthesis.</text>
</comment>
<dbReference type="GO" id="GO:0009236">
    <property type="term" value="P:cobalamin biosynthetic process"/>
    <property type="evidence" value="ECO:0007669"/>
    <property type="project" value="UniProtKB-UniPathway"/>
</dbReference>
<dbReference type="NCBIfam" id="NF006136">
    <property type="entry name" value="PRK08285.1"/>
    <property type="match status" value="1"/>
</dbReference>
<keyword evidence="7" id="KW-1185">Reference proteome</keyword>
<proteinExistence type="inferred from homology"/>
<dbReference type="Pfam" id="PF02570">
    <property type="entry name" value="CbiC"/>
    <property type="match status" value="1"/>
</dbReference>
<accession>A0A7G9R3M8</accession>
<dbReference type="EMBL" id="CP060712">
    <property type="protein sequence ID" value="QNN50203.1"/>
    <property type="molecule type" value="Genomic_DNA"/>
</dbReference>
<dbReference type="EC" id="5.4.99.61" evidence="6"/>